<dbReference type="Proteomes" id="UP000663992">
    <property type="component" value="Unassembled WGS sequence"/>
</dbReference>
<organism evidence="2 3">
    <name type="scientific">Bowmanella yangjiangensis</name>
    <dbReference type="NCBI Taxonomy" id="2811230"/>
    <lineage>
        <taxon>Bacteria</taxon>
        <taxon>Pseudomonadati</taxon>
        <taxon>Pseudomonadota</taxon>
        <taxon>Gammaproteobacteria</taxon>
        <taxon>Alteromonadales</taxon>
        <taxon>Alteromonadaceae</taxon>
        <taxon>Bowmanella</taxon>
    </lineage>
</organism>
<feature type="chain" id="PRO_5045127399" evidence="1">
    <location>
        <begin position="25"/>
        <end position="592"/>
    </location>
</feature>
<dbReference type="EMBL" id="JAFKCS010000007">
    <property type="protein sequence ID" value="MBN7820038.1"/>
    <property type="molecule type" value="Genomic_DNA"/>
</dbReference>
<accession>A0ABS3CSF2</accession>
<reference evidence="2 3" key="1">
    <citation type="submission" date="2021-03" db="EMBL/GenBank/DDBJ databases">
        <title>novel species isolated from a fishpond in China.</title>
        <authorList>
            <person name="Lu H."/>
            <person name="Cai Z."/>
        </authorList>
    </citation>
    <scope>NUCLEOTIDE SEQUENCE [LARGE SCALE GENOMIC DNA]</scope>
    <source>
        <strain evidence="2 3">Y57</strain>
    </source>
</reference>
<name>A0ABS3CSF2_9ALTE</name>
<evidence type="ECO:0000256" key="1">
    <source>
        <dbReference type="SAM" id="SignalP"/>
    </source>
</evidence>
<dbReference type="PANTHER" id="PTHR36175">
    <property type="entry name" value="CYANOPHYCINASE"/>
    <property type="match status" value="1"/>
</dbReference>
<comment type="caution">
    <text evidence="2">The sequence shown here is derived from an EMBL/GenBank/DDBJ whole genome shotgun (WGS) entry which is preliminary data.</text>
</comment>
<evidence type="ECO:0000313" key="2">
    <source>
        <dbReference type="EMBL" id="MBN7820038.1"/>
    </source>
</evidence>
<dbReference type="Gene3D" id="3.40.50.880">
    <property type="match status" value="1"/>
</dbReference>
<protein>
    <submittedName>
        <fullName evidence="2">Cyanophycinase</fullName>
    </submittedName>
</protein>
<dbReference type="SUPFAM" id="SSF52317">
    <property type="entry name" value="Class I glutamine amidotransferase-like"/>
    <property type="match status" value="1"/>
</dbReference>
<dbReference type="CDD" id="cd03145">
    <property type="entry name" value="GAT1_cyanophycinase"/>
    <property type="match status" value="1"/>
</dbReference>
<dbReference type="PANTHER" id="PTHR36175:SF1">
    <property type="entry name" value="CYANOPHYCINASE"/>
    <property type="match status" value="1"/>
</dbReference>
<feature type="signal peptide" evidence="1">
    <location>
        <begin position="1"/>
        <end position="24"/>
    </location>
</feature>
<evidence type="ECO:0000313" key="3">
    <source>
        <dbReference type="Proteomes" id="UP000663992"/>
    </source>
</evidence>
<proteinExistence type="predicted"/>
<dbReference type="RefSeq" id="WP_206593877.1">
    <property type="nucleotide sequence ID" value="NZ_JAFKCS010000007.1"/>
</dbReference>
<dbReference type="InterPro" id="IPR029062">
    <property type="entry name" value="Class_I_gatase-like"/>
</dbReference>
<keyword evidence="1" id="KW-0732">Signal</keyword>
<gene>
    <name evidence="2" type="ORF">J0A65_09185</name>
</gene>
<keyword evidence="3" id="KW-1185">Reference proteome</keyword>
<sequence length="592" mass="65357">MSISAKRFASLILLFALSNIEVHADNGSEKETKIQENIKLNAKRHQLMLVGGGLKTCSSLSQKNCLTARFDEQDKQQNLYQFSPNRLTALYAAPPFLQQSENYRQDFTQVIQHIYSRQQDKLLTRTQLRDAFDHTQFQHINGAIFYDEIPAILFDAMLDYLEVAQTDSHGQRKKERVDLANNSNQSALSIYQHFVAMAQSRGQSATHSKAKIAVITASSRDPFESADFYTSVFTQAGADVLWLPLDQSYQQARALEAMGLQGCQQLSRLRAQNGSHNREAIYPERTQQQLQFCQHPELMLEQLSQVQGVFFNGGDQSRTLAALTLPNGADSPELTLIKQRLAANLMVVGGTSAGTAVQSGGVFSGRPVPMISSGTSEMAFERGAFAAAPPPESCANNSPCINGLMGGDLTYRALGGTGLFQLGVLDTHFSERDREARLTLLAAQTGSRFGFGVDETTALLVGWQNNDLAMQVIGQGGVFIVDLAHSIYKLQGSKRQVVGMSHYLTHGDKVSYNDKTQSLDFTLAQPQPFEASEDGVWRNTVRQACGATEPLRWQQGDIAIVLMPSEDTYFSHAQPQNNLTCSYQNLPFGMEN</sequence>